<evidence type="ECO:0000256" key="4">
    <source>
        <dbReference type="ARBA" id="ARBA00033060"/>
    </source>
</evidence>
<name>A0A8C5WZB5_LATLA</name>
<dbReference type="PANTHER" id="PTHR11639:SF74">
    <property type="entry name" value="PROTEIN S100-A10"/>
    <property type="match status" value="1"/>
</dbReference>
<reference evidence="7" key="1">
    <citation type="submission" date="2025-08" db="UniProtKB">
        <authorList>
            <consortium name="Ensembl"/>
        </authorList>
    </citation>
    <scope>IDENTIFICATION</scope>
</reference>
<dbReference type="AlphaFoldDB" id="A0A8C5WZB5"/>
<dbReference type="Gene3D" id="1.10.238.10">
    <property type="entry name" value="EF-hand"/>
    <property type="match status" value="1"/>
</dbReference>
<evidence type="ECO:0000259" key="6">
    <source>
        <dbReference type="SMART" id="SM01394"/>
    </source>
</evidence>
<dbReference type="GeneTree" id="ENSGT00940000154197"/>
<dbReference type="SUPFAM" id="SSF47473">
    <property type="entry name" value="EF-hand"/>
    <property type="match status" value="1"/>
</dbReference>
<gene>
    <name evidence="7" type="primary">S100A10</name>
</gene>
<dbReference type="GO" id="GO:0048306">
    <property type="term" value="F:calcium-dependent protein binding"/>
    <property type="evidence" value="ECO:0007669"/>
    <property type="project" value="TreeGrafter"/>
</dbReference>
<organism evidence="7 8">
    <name type="scientific">Laticauda laticaudata</name>
    <name type="common">Blue-ringed sea krait</name>
    <name type="synonym">Blue-lipped sea krait</name>
    <dbReference type="NCBI Taxonomy" id="8630"/>
    <lineage>
        <taxon>Eukaryota</taxon>
        <taxon>Metazoa</taxon>
        <taxon>Chordata</taxon>
        <taxon>Craniata</taxon>
        <taxon>Vertebrata</taxon>
        <taxon>Euteleostomi</taxon>
        <taxon>Lepidosauria</taxon>
        <taxon>Squamata</taxon>
        <taxon>Bifurcata</taxon>
        <taxon>Unidentata</taxon>
        <taxon>Episquamata</taxon>
        <taxon>Toxicofera</taxon>
        <taxon>Serpentes</taxon>
        <taxon>Colubroidea</taxon>
        <taxon>Elapidae</taxon>
        <taxon>Laticaudinae</taxon>
        <taxon>Laticauda</taxon>
    </lineage>
</organism>
<dbReference type="PANTHER" id="PTHR11639">
    <property type="entry name" value="S100 CALCIUM-BINDING PROTEIN"/>
    <property type="match status" value="1"/>
</dbReference>
<evidence type="ECO:0000256" key="3">
    <source>
        <dbReference type="ARBA" id="ARBA00032653"/>
    </source>
</evidence>
<evidence type="ECO:0000256" key="1">
    <source>
        <dbReference type="ARBA" id="ARBA00007323"/>
    </source>
</evidence>
<dbReference type="Pfam" id="PF01023">
    <property type="entry name" value="S_100"/>
    <property type="match status" value="1"/>
</dbReference>
<evidence type="ECO:0000313" key="8">
    <source>
        <dbReference type="Proteomes" id="UP000694406"/>
    </source>
</evidence>
<reference evidence="7" key="2">
    <citation type="submission" date="2025-09" db="UniProtKB">
        <authorList>
            <consortium name="Ensembl"/>
        </authorList>
    </citation>
    <scope>IDENTIFICATION</scope>
</reference>
<proteinExistence type="inferred from homology"/>
<dbReference type="GO" id="GO:0005737">
    <property type="term" value="C:cytoplasm"/>
    <property type="evidence" value="ECO:0007669"/>
    <property type="project" value="TreeGrafter"/>
</dbReference>
<accession>A0A8C5WZB5</accession>
<dbReference type="Ensembl" id="ENSLLTT00000025089.1">
    <property type="protein sequence ID" value="ENSLLTP00000024214.1"/>
    <property type="gene ID" value="ENSLLTG00000017822.1"/>
</dbReference>
<dbReference type="SMART" id="SM01394">
    <property type="entry name" value="S_100"/>
    <property type="match status" value="1"/>
</dbReference>
<sequence length="152" mass="17209">MRVRLLRPRPGPASPSPARVAEAVAGQPHFCLCQPSLQAVLSPDLVCLLEIPVKMPSQLEHAMETVMFTFHKFAGDKNYLTKEDLRVLMEKEVPGYMENQKDPMAIDRIMKNLEECRDGKISFEGYLSLFAGLTNGCNEYYIKKMKPTGKKF</sequence>
<evidence type="ECO:0000313" key="7">
    <source>
        <dbReference type="Ensembl" id="ENSLLTP00000024214.1"/>
    </source>
</evidence>
<feature type="domain" description="S100/CaBP-9k-type calcium binding subdomain" evidence="6">
    <location>
        <begin position="59"/>
        <end position="98"/>
    </location>
</feature>
<keyword evidence="8" id="KW-1185">Reference proteome</keyword>
<dbReference type="InterPro" id="IPR011992">
    <property type="entry name" value="EF-hand-dom_pair"/>
</dbReference>
<protein>
    <recommendedName>
        <fullName evidence="2">Protein S100-A10</fullName>
    </recommendedName>
    <alternativeName>
        <fullName evidence="4">Calpactin I light chain</fullName>
    </alternativeName>
    <alternativeName>
        <fullName evidence="5">Calpactin-1 light chain</fullName>
    </alternativeName>
    <alternativeName>
        <fullName evidence="3">S100 calcium-binding protein A10</fullName>
    </alternativeName>
</protein>
<dbReference type="Proteomes" id="UP000694406">
    <property type="component" value="Unplaced"/>
</dbReference>
<comment type="similarity">
    <text evidence="1">Belongs to the S-100 family.</text>
</comment>
<dbReference type="GO" id="GO:0005509">
    <property type="term" value="F:calcium ion binding"/>
    <property type="evidence" value="ECO:0007669"/>
    <property type="project" value="TreeGrafter"/>
</dbReference>
<dbReference type="GO" id="GO:0005615">
    <property type="term" value="C:extracellular space"/>
    <property type="evidence" value="ECO:0007669"/>
    <property type="project" value="TreeGrafter"/>
</dbReference>
<evidence type="ECO:0000256" key="2">
    <source>
        <dbReference type="ARBA" id="ARBA00018065"/>
    </source>
</evidence>
<evidence type="ECO:0000256" key="5">
    <source>
        <dbReference type="ARBA" id="ARBA00033448"/>
    </source>
</evidence>
<dbReference type="InterPro" id="IPR013787">
    <property type="entry name" value="S100_Ca-bd_sub"/>
</dbReference>